<protein>
    <submittedName>
        <fullName evidence="1">Uncharacterized protein</fullName>
    </submittedName>
</protein>
<dbReference type="AlphaFoldDB" id="A0A1Y6C2H0"/>
<dbReference type="Proteomes" id="UP000192920">
    <property type="component" value="Unassembled WGS sequence"/>
</dbReference>
<gene>
    <name evidence="1" type="ORF">SAMN02745746_03150</name>
</gene>
<reference evidence="2" key="1">
    <citation type="submission" date="2017-04" db="EMBL/GenBank/DDBJ databases">
        <authorList>
            <person name="Varghese N."/>
            <person name="Submissions S."/>
        </authorList>
    </citation>
    <scope>NUCLEOTIDE SEQUENCE [LARGE SCALE GENOMIC DNA]</scope>
    <source>
        <strain evidence="2">DSM 22618</strain>
    </source>
</reference>
<evidence type="ECO:0000313" key="1">
    <source>
        <dbReference type="EMBL" id="SMF42112.1"/>
    </source>
</evidence>
<dbReference type="RefSeq" id="WP_085277266.1">
    <property type="nucleotide sequence ID" value="NZ_FXAG01000019.1"/>
</dbReference>
<accession>A0A1Y6C2H0</accession>
<evidence type="ECO:0000313" key="2">
    <source>
        <dbReference type="Proteomes" id="UP000192920"/>
    </source>
</evidence>
<dbReference type="STRING" id="1123014.SAMN02745746_03150"/>
<sequence length="177" mass="19883">MKWWLWLGVLAVSDAHADALPLCYHYGCKREAHFEVGADDKQRLARLLSNDATAEAERAAIKAAVRELYLMAGRSTPIWQDKGGNFPDGTADGRMDCVDHSRNVTTFLNYLQEQGWLRFHTVGKPVWRAPSILDLHYTAVLHDGGNGEDWAVDSWFKDFGAPPEVVPLAIWKEGYSP</sequence>
<organism evidence="1 2">
    <name type="scientific">Pseudogulbenkiania subflava DSM 22618</name>
    <dbReference type="NCBI Taxonomy" id="1123014"/>
    <lineage>
        <taxon>Bacteria</taxon>
        <taxon>Pseudomonadati</taxon>
        <taxon>Pseudomonadota</taxon>
        <taxon>Betaproteobacteria</taxon>
        <taxon>Neisseriales</taxon>
        <taxon>Chromobacteriaceae</taxon>
        <taxon>Pseudogulbenkiania</taxon>
    </lineage>
</organism>
<keyword evidence="2" id="KW-1185">Reference proteome</keyword>
<proteinExistence type="predicted"/>
<name>A0A1Y6C2H0_9NEIS</name>
<dbReference type="EMBL" id="FXAG01000019">
    <property type="protein sequence ID" value="SMF42112.1"/>
    <property type="molecule type" value="Genomic_DNA"/>
</dbReference>